<evidence type="ECO:0000313" key="2">
    <source>
        <dbReference type="Proteomes" id="UP000585609"/>
    </source>
</evidence>
<gene>
    <name evidence="1" type="ORF">HKBW3S09_00983</name>
</gene>
<proteinExistence type="predicted"/>
<dbReference type="AlphaFoldDB" id="A0A6V8NYA3"/>
<comment type="caution">
    <text evidence="1">The sequence shown here is derived from an EMBL/GenBank/DDBJ whole genome shotgun (WGS) entry which is preliminary data.</text>
</comment>
<protein>
    <submittedName>
        <fullName evidence="1">Uncharacterized protein</fullName>
    </submittedName>
</protein>
<organism evidence="1 2">
    <name type="scientific">Candidatus Hakubella thermalkaliphila</name>
    <dbReference type="NCBI Taxonomy" id="2754717"/>
    <lineage>
        <taxon>Bacteria</taxon>
        <taxon>Bacillati</taxon>
        <taxon>Actinomycetota</taxon>
        <taxon>Actinomycetota incertae sedis</taxon>
        <taxon>Candidatus Hakubellales</taxon>
        <taxon>Candidatus Hakubellaceae</taxon>
        <taxon>Candidatus Hakubella</taxon>
    </lineage>
</organism>
<dbReference type="Proteomes" id="UP000585609">
    <property type="component" value="Unassembled WGS sequence"/>
</dbReference>
<name>A0A6V8NYA3_9ACTN</name>
<evidence type="ECO:0000313" key="1">
    <source>
        <dbReference type="EMBL" id="GFP23516.1"/>
    </source>
</evidence>
<sequence>MPALLSTSSNQSSSTFLNFSQTYIHDLELRKASEALGLETYGSLGVILRAYKRGRLSLSETKEALTNLFSISSL</sequence>
<reference evidence="1 2" key="1">
    <citation type="journal article" date="2020" name="Front. Microbiol.">
        <title>Single-cell genomics of novel Actinobacteria with the Wood-Ljungdahl pathway discovered in a serpentinizing system.</title>
        <authorList>
            <person name="Merino N."/>
            <person name="Kawai M."/>
            <person name="Boyd E.S."/>
            <person name="Colman D.R."/>
            <person name="McGlynn S.E."/>
            <person name="Nealson K.H."/>
            <person name="Kurokawa K."/>
            <person name="Hongoh Y."/>
        </authorList>
    </citation>
    <scope>NUCLEOTIDE SEQUENCE [LARGE SCALE GENOMIC DNA]</scope>
    <source>
        <strain evidence="1 2">S09_30</strain>
    </source>
</reference>
<dbReference type="EMBL" id="BLRW01000127">
    <property type="protein sequence ID" value="GFP23516.1"/>
    <property type="molecule type" value="Genomic_DNA"/>
</dbReference>
<accession>A0A6V8NYA3</accession>